<protein>
    <submittedName>
        <fullName evidence="11">ATP-binding cassette domain-containing protein</fullName>
    </submittedName>
</protein>
<dbReference type="PANTHER" id="PTHR43166:SF30">
    <property type="entry name" value="METHIONINE IMPORT ATP-BINDING PROTEIN METN"/>
    <property type="match status" value="1"/>
</dbReference>
<dbReference type="PROSITE" id="PS00211">
    <property type="entry name" value="ABC_TRANSPORTER_1"/>
    <property type="match status" value="1"/>
</dbReference>
<keyword evidence="9" id="KW-0472">Membrane</keyword>
<evidence type="ECO:0000256" key="8">
    <source>
        <dbReference type="ARBA" id="ARBA00022970"/>
    </source>
</evidence>
<evidence type="ECO:0000256" key="9">
    <source>
        <dbReference type="ARBA" id="ARBA00023136"/>
    </source>
</evidence>
<evidence type="ECO:0000313" key="12">
    <source>
        <dbReference type="Proteomes" id="UP000316142"/>
    </source>
</evidence>
<dbReference type="GeneID" id="93531125"/>
<dbReference type="GO" id="GO:0005524">
    <property type="term" value="F:ATP binding"/>
    <property type="evidence" value="ECO:0007669"/>
    <property type="project" value="UniProtKB-KW"/>
</dbReference>
<evidence type="ECO:0000256" key="3">
    <source>
        <dbReference type="ARBA" id="ARBA00022448"/>
    </source>
</evidence>
<organism evidence="11 12">
    <name type="scientific">Pantoea anthophila</name>
    <dbReference type="NCBI Taxonomy" id="470931"/>
    <lineage>
        <taxon>Bacteria</taxon>
        <taxon>Pseudomonadati</taxon>
        <taxon>Pseudomonadota</taxon>
        <taxon>Gammaproteobacteria</taxon>
        <taxon>Enterobacterales</taxon>
        <taxon>Erwiniaceae</taxon>
        <taxon>Pantoea</taxon>
    </lineage>
</organism>
<reference evidence="11 12" key="1">
    <citation type="submission" date="2019-06" db="EMBL/GenBank/DDBJ databases">
        <title>Taxogenomics and systematics of the genus Pantoea.</title>
        <authorList>
            <person name="Tambong J.T."/>
        </authorList>
    </citation>
    <scope>NUCLEOTIDE SEQUENCE [LARGE SCALE GENOMIC DNA]</scope>
    <source>
        <strain evidence="11 12">LMG 2558</strain>
    </source>
</reference>
<dbReference type="PANTHER" id="PTHR43166">
    <property type="entry name" value="AMINO ACID IMPORT ATP-BINDING PROTEIN"/>
    <property type="match status" value="1"/>
</dbReference>
<dbReference type="SUPFAM" id="SSF52540">
    <property type="entry name" value="P-loop containing nucleoside triphosphate hydrolases"/>
    <property type="match status" value="1"/>
</dbReference>
<evidence type="ECO:0000256" key="7">
    <source>
        <dbReference type="ARBA" id="ARBA00022967"/>
    </source>
</evidence>
<keyword evidence="4" id="KW-1003">Cell membrane</keyword>
<evidence type="ECO:0000256" key="1">
    <source>
        <dbReference type="ARBA" id="ARBA00004417"/>
    </source>
</evidence>
<keyword evidence="12" id="KW-1185">Reference proteome</keyword>
<dbReference type="InterPro" id="IPR003439">
    <property type="entry name" value="ABC_transporter-like_ATP-bd"/>
</dbReference>
<dbReference type="RefSeq" id="WP_140923509.1">
    <property type="nucleotide sequence ID" value="NZ_CP110471.1"/>
</dbReference>
<comment type="subcellular location">
    <subcellularLocation>
        <location evidence="1">Cell inner membrane</location>
        <topology evidence="1">Peripheral membrane protein</topology>
    </subcellularLocation>
</comment>
<evidence type="ECO:0000259" key="10">
    <source>
        <dbReference type="PROSITE" id="PS50893"/>
    </source>
</evidence>
<feature type="domain" description="ABC transporter" evidence="10">
    <location>
        <begin position="2"/>
        <end position="239"/>
    </location>
</feature>
<dbReference type="Pfam" id="PF00005">
    <property type="entry name" value="ABC_tran"/>
    <property type="match status" value="1"/>
</dbReference>
<keyword evidence="5" id="KW-0547">Nucleotide-binding</keyword>
<dbReference type="SMART" id="SM00382">
    <property type="entry name" value="AAA"/>
    <property type="match status" value="1"/>
</dbReference>
<keyword evidence="11" id="KW-0378">Hydrolase</keyword>
<keyword evidence="3" id="KW-0813">Transport</keyword>
<evidence type="ECO:0000256" key="4">
    <source>
        <dbReference type="ARBA" id="ARBA00022475"/>
    </source>
</evidence>
<keyword evidence="7" id="KW-1278">Translocase</keyword>
<dbReference type="InterPro" id="IPR003593">
    <property type="entry name" value="AAA+_ATPase"/>
</dbReference>
<dbReference type="InterPro" id="IPR027417">
    <property type="entry name" value="P-loop_NTPase"/>
</dbReference>
<keyword evidence="8" id="KW-0029">Amino-acid transport</keyword>
<gene>
    <name evidence="11" type="ORF">FJW00_08285</name>
</gene>
<dbReference type="Gene3D" id="3.40.50.300">
    <property type="entry name" value="P-loop containing nucleotide triphosphate hydrolases"/>
    <property type="match status" value="1"/>
</dbReference>
<dbReference type="Proteomes" id="UP000316142">
    <property type="component" value="Unassembled WGS sequence"/>
</dbReference>
<proteinExistence type="inferred from homology"/>
<dbReference type="GO" id="GO:0016787">
    <property type="term" value="F:hydrolase activity"/>
    <property type="evidence" value="ECO:0007669"/>
    <property type="project" value="UniProtKB-KW"/>
</dbReference>
<evidence type="ECO:0000256" key="2">
    <source>
        <dbReference type="ARBA" id="ARBA00006526"/>
    </source>
</evidence>
<evidence type="ECO:0000256" key="5">
    <source>
        <dbReference type="ARBA" id="ARBA00022741"/>
    </source>
</evidence>
<dbReference type="InterPro" id="IPR017871">
    <property type="entry name" value="ABC_transporter-like_CS"/>
</dbReference>
<accession>A0ABY2Z9D3</accession>
<dbReference type="EMBL" id="VHIZ01000037">
    <property type="protein sequence ID" value="TPV28937.1"/>
    <property type="molecule type" value="Genomic_DNA"/>
</dbReference>
<dbReference type="InterPro" id="IPR050086">
    <property type="entry name" value="MetN_ABC_transporter-like"/>
</dbReference>
<sequence length="262" mass="28729">MINIRHLSKHYAGAPAPALDDISLTISEGSIFGILGRSGAGKSTLLRCLNRLESPSSGLIEIDGEDISRLSLAQLRQQRQQMGMIFQHFNLLHSRNVRDNIDLALEIAGIPRAERHARVTSLLDLVGLTAFATAWPSQLSGGQKQRVGIARALAARPRYLLCDEATSALDPETTLSILDLLADIQQQLNITIVLITHEMAVVKRICDGAALLEKGQLVESGTLSQIMGREEGRLRTMLLKDGEADRAFIEKYQREALTRCVA</sequence>
<evidence type="ECO:0000313" key="11">
    <source>
        <dbReference type="EMBL" id="TPV28937.1"/>
    </source>
</evidence>
<name>A0ABY2Z9D3_9GAMM</name>
<dbReference type="PROSITE" id="PS50893">
    <property type="entry name" value="ABC_TRANSPORTER_2"/>
    <property type="match status" value="1"/>
</dbReference>
<keyword evidence="6 11" id="KW-0067">ATP-binding</keyword>
<comment type="similarity">
    <text evidence="2">Belongs to the ABC transporter superfamily. Drug exporter-2 (TC 3.A.1.117) family.</text>
</comment>
<comment type="caution">
    <text evidence="11">The sequence shown here is derived from an EMBL/GenBank/DDBJ whole genome shotgun (WGS) entry which is preliminary data.</text>
</comment>
<evidence type="ECO:0000256" key="6">
    <source>
        <dbReference type="ARBA" id="ARBA00022840"/>
    </source>
</evidence>